<accession>A0ACB0YWI7</accession>
<dbReference type="Proteomes" id="UP001497535">
    <property type="component" value="Unassembled WGS sequence"/>
</dbReference>
<protein>
    <submittedName>
        <fullName evidence="1">Uncharacterized protein</fullName>
    </submittedName>
</protein>
<keyword evidence="2" id="KW-1185">Reference proteome</keyword>
<proteinExistence type="predicted"/>
<evidence type="ECO:0000313" key="2">
    <source>
        <dbReference type="Proteomes" id="UP001497535"/>
    </source>
</evidence>
<gene>
    <name evidence="1" type="ORF">MENTE1834_LOCUS17378</name>
</gene>
<dbReference type="EMBL" id="CAVMJV010000019">
    <property type="protein sequence ID" value="CAK5065653.1"/>
    <property type="molecule type" value="Genomic_DNA"/>
</dbReference>
<evidence type="ECO:0000313" key="1">
    <source>
        <dbReference type="EMBL" id="CAK5065653.1"/>
    </source>
</evidence>
<comment type="caution">
    <text evidence="1">The sequence shown here is derived from an EMBL/GenBank/DDBJ whole genome shotgun (WGS) entry which is preliminary data.</text>
</comment>
<reference evidence="1" key="1">
    <citation type="submission" date="2023-11" db="EMBL/GenBank/DDBJ databases">
        <authorList>
            <person name="Poullet M."/>
        </authorList>
    </citation>
    <scope>NUCLEOTIDE SEQUENCE</scope>
    <source>
        <strain evidence="1">E1834</strain>
    </source>
</reference>
<name>A0ACB0YWI7_MELEN</name>
<sequence>MEKSRPRSRSRPISSDNMLNNVPKPYSFKLTFLIFLPDVARIIRTHFRLLFKFTKYQIKMKEPKRQINNRQHRKHFIGKRRQFRHNRPPIPNDLIRGKPDNFPPNLEIPKEKLNEYYTGAELLIPEKARTIVAQKRLTKKKGRFFERVERVARAEILDTQQEGYIEADDGVPTCMTKQAEICDAVDIASATKHFSLDLRFGPYNLDYTLNGRYMLLGGRKGHVAAFDWMTKDLITEINVMETVRDIQWLHTETMFAVAQKRWLRIYDRNGTELHCIKSMFDIRRLEFLPRHFLLVGSGGNTFLTWLDVSVGKQVANFPTKCGALHVLTQNPSNAIIVGGNSRGLVTMWSPNVQKPLIEMFAHKGPILGISINSNGNYMATSGLDNKLRIWDLRKNYSELAVYSGPLVHYSHVAFSQTNFLAVNSGNNLQIIKNPHLGQSTTPYLMHKCEGTITDLKFCPYEDVLGVGHTLGLSSLLIPGAGQANFDALRANPFESKQQRKEREVKMLLDKIQPELITLNPADINRVNRKGLKSTMEYRNNVMHIKPPIIEDFK</sequence>
<organism evidence="1 2">
    <name type="scientific">Meloidogyne enterolobii</name>
    <name type="common">Root-knot nematode worm</name>
    <name type="synonym">Meloidogyne mayaguensis</name>
    <dbReference type="NCBI Taxonomy" id="390850"/>
    <lineage>
        <taxon>Eukaryota</taxon>
        <taxon>Metazoa</taxon>
        <taxon>Ecdysozoa</taxon>
        <taxon>Nematoda</taxon>
        <taxon>Chromadorea</taxon>
        <taxon>Rhabditida</taxon>
        <taxon>Tylenchina</taxon>
        <taxon>Tylenchomorpha</taxon>
        <taxon>Tylenchoidea</taxon>
        <taxon>Meloidogynidae</taxon>
        <taxon>Meloidogyninae</taxon>
        <taxon>Meloidogyne</taxon>
    </lineage>
</organism>